<dbReference type="InterPro" id="IPR006311">
    <property type="entry name" value="TAT_signal"/>
</dbReference>
<dbReference type="PIRSF" id="PIRSF000296">
    <property type="entry name" value="SrpA"/>
    <property type="match status" value="1"/>
</dbReference>
<keyword evidence="3 7" id="KW-0349">Heme</keyword>
<keyword evidence="2 7" id="KW-0575">Peroxidase</keyword>
<keyword evidence="4 7" id="KW-0479">Metal-binding</keyword>
<geneLocation type="plasmid" evidence="14">
    <name>pjcm18538 dna</name>
</geneLocation>
<feature type="active site" evidence="8">
    <location>
        <position position="71"/>
    </location>
</feature>
<reference evidence="13 14" key="1">
    <citation type="journal article" date="2019" name="Emerg. Microbes Infect.">
        <title>Comprehensive subspecies identification of 175 nontuberculous mycobacteria species based on 7547 genomic profiles.</title>
        <authorList>
            <person name="Matsumoto Y."/>
            <person name="Kinjo T."/>
            <person name="Motooka D."/>
            <person name="Nabeya D."/>
            <person name="Jung N."/>
            <person name="Uechi K."/>
            <person name="Horii T."/>
            <person name="Iida T."/>
            <person name="Fujita J."/>
            <person name="Nakamura S."/>
        </authorList>
    </citation>
    <scope>NUCLEOTIDE SEQUENCE [LARGE SCALE GENOMIC DNA]</scope>
    <source>
        <strain evidence="13 14">JCM 18538</strain>
    </source>
</reference>
<keyword evidence="11" id="KW-0812">Transmembrane</keyword>
<feature type="region of interest" description="Disordered" evidence="10">
    <location>
        <begin position="340"/>
        <end position="360"/>
    </location>
</feature>
<dbReference type="SUPFAM" id="SSF56634">
    <property type="entry name" value="Heme-dependent catalase-like"/>
    <property type="match status" value="1"/>
</dbReference>
<dbReference type="KEGG" id="marz:MARA_41640"/>
<evidence type="ECO:0000256" key="10">
    <source>
        <dbReference type="SAM" id="MobiDB-lite"/>
    </source>
</evidence>
<dbReference type="InterPro" id="IPR011614">
    <property type="entry name" value="Catalase_core"/>
</dbReference>
<dbReference type="SMART" id="SM01060">
    <property type="entry name" value="Catalase"/>
    <property type="match status" value="1"/>
</dbReference>
<evidence type="ECO:0000313" key="14">
    <source>
        <dbReference type="Proteomes" id="UP000467428"/>
    </source>
</evidence>
<dbReference type="Gene3D" id="2.40.180.10">
    <property type="entry name" value="Catalase core domain"/>
    <property type="match status" value="1"/>
</dbReference>
<dbReference type="InterPro" id="IPR018028">
    <property type="entry name" value="Catalase"/>
</dbReference>
<keyword evidence="6 7" id="KW-0408">Iron</keyword>
<evidence type="ECO:0000256" key="9">
    <source>
        <dbReference type="PIRSR" id="PIRSR000296-2"/>
    </source>
</evidence>
<dbReference type="GO" id="GO:0020037">
    <property type="term" value="F:heme binding"/>
    <property type="evidence" value="ECO:0007669"/>
    <property type="project" value="InterPro"/>
</dbReference>
<dbReference type="PROSITE" id="PS51318">
    <property type="entry name" value="TAT"/>
    <property type="match status" value="1"/>
</dbReference>
<gene>
    <name evidence="13" type="ORF">MARA_41640</name>
</gene>
<sequence length="360" mass="38470">MPDDGLSWRGTQLTRRSILRGIGAVGAFLAVDLGAVAYANGWARNDAFTRETFLDGFRTVFGTHPGFRRNHAKGVAVTGYFDGTGNASEMSTAAVLSARRTPVIGRFSLTGGNPYVSDTPSAARGLALAFDLPGRDQWRTATLNLPVFPDNSPRGFYERTLASKPVPGTTSPDPEAMARFLSMHPETAAAMALIKKHPPTAGFADSTFSSLNAFYLVDGAGTRTPVRWAFVPQQGSMPARAEGADALFDALVRQMRAGPLRYQLRLTIGEESDQVTDATLPWPAGRRAVDAGTLTLTTAVTEGPRNARDVNFDPLVLPDGIEPSDDPLLSARSSVYAASYRARTGEPKSPSAVQVDRVAP</sequence>
<dbReference type="GO" id="GO:0042744">
    <property type="term" value="P:hydrogen peroxide catabolic process"/>
    <property type="evidence" value="ECO:0007669"/>
    <property type="project" value="TreeGrafter"/>
</dbReference>
<evidence type="ECO:0000256" key="6">
    <source>
        <dbReference type="ARBA" id="ARBA00023004"/>
    </source>
</evidence>
<evidence type="ECO:0000256" key="7">
    <source>
        <dbReference type="PIRNR" id="PIRNR000296"/>
    </source>
</evidence>
<feature type="domain" description="Catalase core" evidence="12">
    <location>
        <begin position="22"/>
        <end position="360"/>
    </location>
</feature>
<feature type="transmembrane region" description="Helical" evidence="11">
    <location>
        <begin position="21"/>
        <end position="43"/>
    </location>
</feature>
<feature type="binding site" description="axial binding residue" evidence="9">
    <location>
        <position position="336"/>
    </location>
    <ligand>
        <name>heme</name>
        <dbReference type="ChEBI" id="CHEBI:30413"/>
    </ligand>
    <ligandPart>
        <name>Fe</name>
        <dbReference type="ChEBI" id="CHEBI:18248"/>
    </ligandPart>
</feature>
<comment type="similarity">
    <text evidence="1 7">Belongs to the catalase family.</text>
</comment>
<dbReference type="Pfam" id="PF00199">
    <property type="entry name" value="Catalase"/>
    <property type="match status" value="1"/>
</dbReference>
<dbReference type="CDD" id="cd08153">
    <property type="entry name" value="srpA_like"/>
    <property type="match status" value="1"/>
</dbReference>
<evidence type="ECO:0000256" key="4">
    <source>
        <dbReference type="ARBA" id="ARBA00022723"/>
    </source>
</evidence>
<dbReference type="GO" id="GO:0004096">
    <property type="term" value="F:catalase activity"/>
    <property type="evidence" value="ECO:0007669"/>
    <property type="project" value="InterPro"/>
</dbReference>
<evidence type="ECO:0000259" key="12">
    <source>
        <dbReference type="SMART" id="SM01060"/>
    </source>
</evidence>
<proteinExistence type="inferred from homology"/>
<dbReference type="EMBL" id="AP022593">
    <property type="protein sequence ID" value="BBY50696.1"/>
    <property type="molecule type" value="Genomic_DNA"/>
</dbReference>
<keyword evidence="11" id="KW-1133">Transmembrane helix</keyword>
<dbReference type="RefSeq" id="WP_163920331.1">
    <property type="nucleotide sequence ID" value="NZ_AP022593.1"/>
</dbReference>
<protein>
    <recommendedName>
        <fullName evidence="7">Catalase-related peroxidase</fullName>
        <ecNumber evidence="7">1.11.1.-</ecNumber>
    </recommendedName>
</protein>
<dbReference type="InterPro" id="IPR024168">
    <property type="entry name" value="Catalase_SrpA-type_pred"/>
</dbReference>
<comment type="cofactor">
    <cofactor evidence="7">
        <name>heme</name>
        <dbReference type="ChEBI" id="CHEBI:30413"/>
    </cofactor>
</comment>
<dbReference type="InterPro" id="IPR020835">
    <property type="entry name" value="Catalase_sf"/>
</dbReference>
<dbReference type="PANTHER" id="PTHR11465:SF9">
    <property type="entry name" value="CATALASE"/>
    <property type="match status" value="1"/>
</dbReference>
<keyword evidence="14" id="KW-1185">Reference proteome</keyword>
<dbReference type="Proteomes" id="UP000467428">
    <property type="component" value="Chromosome"/>
</dbReference>
<evidence type="ECO:0000256" key="3">
    <source>
        <dbReference type="ARBA" id="ARBA00022617"/>
    </source>
</evidence>
<dbReference type="GO" id="GO:0005737">
    <property type="term" value="C:cytoplasm"/>
    <property type="evidence" value="ECO:0007669"/>
    <property type="project" value="TreeGrafter"/>
</dbReference>
<keyword evidence="11" id="KW-0472">Membrane</keyword>
<evidence type="ECO:0000256" key="5">
    <source>
        <dbReference type="ARBA" id="ARBA00023002"/>
    </source>
</evidence>
<dbReference type="Gene3D" id="1.20.1280.120">
    <property type="match status" value="1"/>
</dbReference>
<name>A0A7I7S2Y6_9MYCO</name>
<evidence type="ECO:0000256" key="2">
    <source>
        <dbReference type="ARBA" id="ARBA00022559"/>
    </source>
</evidence>
<comment type="function">
    <text evidence="7">Has an organic peroxide-dependent peroxidase activity.</text>
</comment>
<organism evidence="13 14">
    <name type="scientific">Mycolicibacterium arabiense</name>
    <dbReference type="NCBI Taxonomy" id="1286181"/>
    <lineage>
        <taxon>Bacteria</taxon>
        <taxon>Bacillati</taxon>
        <taxon>Actinomycetota</taxon>
        <taxon>Actinomycetes</taxon>
        <taxon>Mycobacteriales</taxon>
        <taxon>Mycobacteriaceae</taxon>
        <taxon>Mycolicibacterium</taxon>
    </lineage>
</organism>
<dbReference type="PANTHER" id="PTHR11465">
    <property type="entry name" value="CATALASE"/>
    <property type="match status" value="1"/>
</dbReference>
<dbReference type="AlphaFoldDB" id="A0A7I7S2Y6"/>
<evidence type="ECO:0000256" key="8">
    <source>
        <dbReference type="PIRSR" id="PIRSR000296-1"/>
    </source>
</evidence>
<dbReference type="EC" id="1.11.1.-" evidence="7"/>
<dbReference type="GO" id="GO:0042542">
    <property type="term" value="P:response to hydrogen peroxide"/>
    <property type="evidence" value="ECO:0007669"/>
    <property type="project" value="TreeGrafter"/>
</dbReference>
<evidence type="ECO:0000256" key="11">
    <source>
        <dbReference type="SAM" id="Phobius"/>
    </source>
</evidence>
<evidence type="ECO:0000256" key="1">
    <source>
        <dbReference type="ARBA" id="ARBA00005329"/>
    </source>
</evidence>
<evidence type="ECO:0000313" key="13">
    <source>
        <dbReference type="EMBL" id="BBY50696.1"/>
    </source>
</evidence>
<dbReference type="PRINTS" id="PR00067">
    <property type="entry name" value="CATALASE"/>
</dbReference>
<keyword evidence="5 7" id="KW-0560">Oxidoreductase</keyword>
<dbReference type="GO" id="GO:0046872">
    <property type="term" value="F:metal ion binding"/>
    <property type="evidence" value="ECO:0007669"/>
    <property type="project" value="UniProtKB-KW"/>
</dbReference>
<dbReference type="PROSITE" id="PS51402">
    <property type="entry name" value="CATALASE_3"/>
    <property type="match status" value="1"/>
</dbReference>
<accession>A0A7I7S2Y6</accession>